<dbReference type="EMBL" id="JASBNA010000057">
    <property type="protein sequence ID" value="KAK7679625.1"/>
    <property type="molecule type" value="Genomic_DNA"/>
</dbReference>
<dbReference type="PANTHER" id="PTHR42879">
    <property type="entry name" value="3-OXOACYL-(ACYL-CARRIER-PROTEIN) REDUCTASE"/>
    <property type="match status" value="1"/>
</dbReference>
<comment type="similarity">
    <text evidence="1">Belongs to the short-chain dehydrogenases/reductases (SDR) family.</text>
</comment>
<dbReference type="InterPro" id="IPR050259">
    <property type="entry name" value="SDR"/>
</dbReference>
<comment type="caution">
    <text evidence="4">The sequence shown here is derived from an EMBL/GenBank/DDBJ whole genome shotgun (WGS) entry which is preliminary data.</text>
</comment>
<comment type="catalytic activity">
    <reaction evidence="3">
        <text>a (3R)-hydroxyacyl-[ACP] + NADP(+) = a 3-oxoacyl-[ACP] + NADPH + H(+)</text>
        <dbReference type="Rhea" id="RHEA:17397"/>
        <dbReference type="Rhea" id="RHEA-COMP:9916"/>
        <dbReference type="Rhea" id="RHEA-COMP:9945"/>
        <dbReference type="ChEBI" id="CHEBI:15378"/>
        <dbReference type="ChEBI" id="CHEBI:57783"/>
        <dbReference type="ChEBI" id="CHEBI:58349"/>
        <dbReference type="ChEBI" id="CHEBI:78776"/>
        <dbReference type="ChEBI" id="CHEBI:78827"/>
        <dbReference type="EC" id="1.1.1.100"/>
    </reaction>
</comment>
<dbReference type="GO" id="GO:0004316">
    <property type="term" value="F:3-oxoacyl-[acyl-carrier-protein] reductase (NADPH) activity"/>
    <property type="evidence" value="ECO:0007669"/>
    <property type="project" value="UniProtKB-EC"/>
</dbReference>
<evidence type="ECO:0000256" key="1">
    <source>
        <dbReference type="ARBA" id="ARBA00006484"/>
    </source>
</evidence>
<dbReference type="CDD" id="cd05233">
    <property type="entry name" value="SDR_c"/>
    <property type="match status" value="1"/>
</dbReference>
<dbReference type="AlphaFoldDB" id="A0AAW0FKT8"/>
<name>A0AAW0FKT8_9APHY</name>
<dbReference type="Pfam" id="PF00106">
    <property type="entry name" value="adh_short"/>
    <property type="match status" value="1"/>
</dbReference>
<dbReference type="Gene3D" id="3.40.50.720">
    <property type="entry name" value="NAD(P)-binding Rossmann-like Domain"/>
    <property type="match status" value="1"/>
</dbReference>
<reference evidence="4 5" key="1">
    <citation type="submission" date="2022-09" db="EMBL/GenBank/DDBJ databases">
        <authorList>
            <person name="Palmer J.M."/>
        </authorList>
    </citation>
    <scope>NUCLEOTIDE SEQUENCE [LARGE SCALE GENOMIC DNA]</scope>
    <source>
        <strain evidence="4 5">DSM 7382</strain>
    </source>
</reference>
<accession>A0AAW0FKT8</accession>
<evidence type="ECO:0000256" key="2">
    <source>
        <dbReference type="ARBA" id="ARBA00012948"/>
    </source>
</evidence>
<protein>
    <recommendedName>
        <fullName evidence="2">3-oxoacyl-[acyl-carrier-protein] reductase</fullName>
        <ecNumber evidence="2">1.1.1.100</ecNumber>
    </recommendedName>
</protein>
<proteinExistence type="inferred from homology"/>
<dbReference type="InterPro" id="IPR036291">
    <property type="entry name" value="NAD(P)-bd_dom_sf"/>
</dbReference>
<evidence type="ECO:0000256" key="3">
    <source>
        <dbReference type="ARBA" id="ARBA00048508"/>
    </source>
</evidence>
<evidence type="ECO:0000313" key="4">
    <source>
        <dbReference type="EMBL" id="KAK7679625.1"/>
    </source>
</evidence>
<dbReference type="PRINTS" id="PR00081">
    <property type="entry name" value="GDHRDH"/>
</dbReference>
<evidence type="ECO:0000313" key="5">
    <source>
        <dbReference type="Proteomes" id="UP001385951"/>
    </source>
</evidence>
<organism evidence="4 5">
    <name type="scientific">Cerrena zonata</name>
    <dbReference type="NCBI Taxonomy" id="2478898"/>
    <lineage>
        <taxon>Eukaryota</taxon>
        <taxon>Fungi</taxon>
        <taxon>Dikarya</taxon>
        <taxon>Basidiomycota</taxon>
        <taxon>Agaricomycotina</taxon>
        <taxon>Agaricomycetes</taxon>
        <taxon>Polyporales</taxon>
        <taxon>Cerrenaceae</taxon>
        <taxon>Cerrena</taxon>
    </lineage>
</organism>
<dbReference type="EC" id="1.1.1.100" evidence="2"/>
<dbReference type="SUPFAM" id="SSF51735">
    <property type="entry name" value="NAD(P)-binding Rossmann-fold domains"/>
    <property type="match status" value="1"/>
</dbReference>
<keyword evidence="5" id="KW-1185">Reference proteome</keyword>
<dbReference type="Proteomes" id="UP001385951">
    <property type="component" value="Unassembled WGS sequence"/>
</dbReference>
<gene>
    <name evidence="4" type="ORF">QCA50_017337</name>
</gene>
<dbReference type="PANTHER" id="PTHR42879:SF2">
    <property type="entry name" value="3-OXOACYL-[ACYL-CARRIER-PROTEIN] REDUCTASE FABG"/>
    <property type="match status" value="1"/>
</dbReference>
<sequence length="298" mass="31846">MRIMYKEDPFNLLTTCNDNMNDNLKGKIVLITGCSGGIGRASARALAKLGCTIAVHHSSSSSKQTADTLVDEVTELGVRAKAFEADLSTYAATDNLYNQVISELGHPDILFSNHGATGKVIGPNGNIEDISVEMFEDIWRVNAGTHFRLAQLCAPHMEKQGWGRLIFTSSVAAKLTKWDTTGTGGVIGPHYASSKSALHGLVHWLSLRYCKHGVTANAISPALIEGMAVYTEMLSFMLMGIPDTAMMANPSPEARSKIPVGRLGKPDEIASIVVLCATNGYMTNKVIAADGGWTSGAM</sequence>
<dbReference type="InterPro" id="IPR002347">
    <property type="entry name" value="SDR_fam"/>
</dbReference>